<evidence type="ECO:0000313" key="1">
    <source>
        <dbReference type="EMBL" id="KAH0557597.1"/>
    </source>
</evidence>
<dbReference type="AlphaFoldDB" id="A0AAV7IU06"/>
<sequence>MRESDRDDDDREVGVLVISKPTAPKSLSCKIIISFTIQGQMTLRRRSLCSCPLGSWVSDCISEAPEWRSRCPISMRSLWVAA</sequence>
<dbReference type="Proteomes" id="UP000826195">
    <property type="component" value="Unassembled WGS sequence"/>
</dbReference>
<proteinExistence type="predicted"/>
<gene>
    <name evidence="1" type="ORF">KQX54_008888</name>
</gene>
<organism evidence="1 2">
    <name type="scientific">Cotesia glomerata</name>
    <name type="common">Lepidopteran parasitic wasp</name>
    <name type="synonym">Apanteles glomeratus</name>
    <dbReference type="NCBI Taxonomy" id="32391"/>
    <lineage>
        <taxon>Eukaryota</taxon>
        <taxon>Metazoa</taxon>
        <taxon>Ecdysozoa</taxon>
        <taxon>Arthropoda</taxon>
        <taxon>Hexapoda</taxon>
        <taxon>Insecta</taxon>
        <taxon>Pterygota</taxon>
        <taxon>Neoptera</taxon>
        <taxon>Endopterygota</taxon>
        <taxon>Hymenoptera</taxon>
        <taxon>Apocrita</taxon>
        <taxon>Ichneumonoidea</taxon>
        <taxon>Braconidae</taxon>
        <taxon>Microgastrinae</taxon>
        <taxon>Cotesia</taxon>
    </lineage>
</organism>
<protein>
    <submittedName>
        <fullName evidence="1">Uncharacterized protein</fullName>
    </submittedName>
</protein>
<dbReference type="EMBL" id="JAHXZJ010000747">
    <property type="protein sequence ID" value="KAH0557597.1"/>
    <property type="molecule type" value="Genomic_DNA"/>
</dbReference>
<evidence type="ECO:0000313" key="2">
    <source>
        <dbReference type="Proteomes" id="UP000826195"/>
    </source>
</evidence>
<accession>A0AAV7IU06</accession>
<comment type="caution">
    <text evidence="1">The sequence shown here is derived from an EMBL/GenBank/DDBJ whole genome shotgun (WGS) entry which is preliminary data.</text>
</comment>
<reference evidence="1 2" key="1">
    <citation type="journal article" date="2021" name="J. Hered.">
        <title>A chromosome-level genome assembly of the parasitoid wasp, Cotesia glomerata (Hymenoptera: Braconidae).</title>
        <authorList>
            <person name="Pinto B.J."/>
            <person name="Weis J.J."/>
            <person name="Gamble T."/>
            <person name="Ode P.J."/>
            <person name="Paul R."/>
            <person name="Zaspel J.M."/>
        </authorList>
    </citation>
    <scope>NUCLEOTIDE SEQUENCE [LARGE SCALE GENOMIC DNA]</scope>
    <source>
        <strain evidence="1">CgM1</strain>
    </source>
</reference>
<keyword evidence="2" id="KW-1185">Reference proteome</keyword>
<name>A0AAV7IU06_COTGL</name>